<dbReference type="PANTHER" id="PTHR24198">
    <property type="entry name" value="ANKYRIN REPEAT AND PROTEIN KINASE DOMAIN-CONTAINING PROTEIN"/>
    <property type="match status" value="1"/>
</dbReference>
<reference evidence="7" key="4">
    <citation type="submission" date="2017-01" db="UniProtKB">
        <authorList>
            <consortium name="EnsemblFungi"/>
        </authorList>
    </citation>
    <scope>IDENTIFICATION</scope>
    <source>
        <strain evidence="7">PH-1 / ATCC MYA-4620 / FGSC 9075 / NRRL 31084</strain>
    </source>
</reference>
<keyword evidence="8" id="KW-1185">Reference proteome</keyword>
<dbReference type="SUPFAM" id="SSF48403">
    <property type="entry name" value="Ankyrin repeat"/>
    <property type="match status" value="2"/>
</dbReference>
<evidence type="ECO:0000313" key="8">
    <source>
        <dbReference type="Proteomes" id="UP000070720"/>
    </source>
</evidence>
<dbReference type="SMART" id="SM00220">
    <property type="entry name" value="S_TKc"/>
    <property type="match status" value="1"/>
</dbReference>
<dbReference type="Pfam" id="PF00023">
    <property type="entry name" value="Ank"/>
    <property type="match status" value="3"/>
</dbReference>
<dbReference type="AlphaFoldDB" id="A0A098DAP9"/>
<feature type="repeat" description="ANK" evidence="3">
    <location>
        <begin position="777"/>
        <end position="809"/>
    </location>
</feature>
<dbReference type="PROSITE" id="PS00108">
    <property type="entry name" value="PROTEIN_KINASE_ST"/>
    <property type="match status" value="1"/>
</dbReference>
<evidence type="ECO:0000256" key="4">
    <source>
        <dbReference type="SAM" id="MobiDB-lite"/>
    </source>
</evidence>
<evidence type="ECO:0000259" key="5">
    <source>
        <dbReference type="PROSITE" id="PS50011"/>
    </source>
</evidence>
<dbReference type="InterPro" id="IPR036770">
    <property type="entry name" value="Ankyrin_rpt-contain_sf"/>
</dbReference>
<dbReference type="STRING" id="229533.A0A098DAP9"/>
<accession>A0A0E0RXR8</accession>
<dbReference type="Gene3D" id="1.10.510.10">
    <property type="entry name" value="Transferase(Phosphotransferase) domain 1"/>
    <property type="match status" value="1"/>
</dbReference>
<gene>
    <name evidence="7" type="primary">FG10591.1</name>
    <name evidence="6" type="ORF">FGRAMPH1_01T08481</name>
</gene>
<dbReference type="PROSITE" id="PS50297">
    <property type="entry name" value="ANK_REP_REGION"/>
    <property type="match status" value="4"/>
</dbReference>
<dbReference type="Pfam" id="PF00069">
    <property type="entry name" value="Pkinase"/>
    <property type="match status" value="1"/>
</dbReference>
<dbReference type="InterPro" id="IPR011009">
    <property type="entry name" value="Kinase-like_dom_sf"/>
</dbReference>
<feature type="repeat" description="ANK" evidence="3">
    <location>
        <begin position="1121"/>
        <end position="1153"/>
    </location>
</feature>
<dbReference type="Proteomes" id="UP000070720">
    <property type="component" value="Chromosome 1"/>
</dbReference>
<protein>
    <submittedName>
        <fullName evidence="6">Chromosome 1, complete genome</fullName>
    </submittedName>
</protein>
<dbReference type="PROSITE" id="PS50011">
    <property type="entry name" value="PROTEIN_KINASE_DOM"/>
    <property type="match status" value="1"/>
</dbReference>
<keyword evidence="2 3" id="KW-0040">ANK repeat</keyword>
<evidence type="ECO:0000256" key="3">
    <source>
        <dbReference type="PROSITE-ProRule" id="PRU00023"/>
    </source>
</evidence>
<dbReference type="PROSITE" id="PS50088">
    <property type="entry name" value="ANK_REPEAT"/>
    <property type="match status" value="5"/>
</dbReference>
<feature type="region of interest" description="Disordered" evidence="4">
    <location>
        <begin position="1"/>
        <end position="30"/>
    </location>
</feature>
<dbReference type="EnsemblFungi" id="CEF76043">
    <property type="protein sequence ID" value="CEF76043"/>
    <property type="gene ID" value="FGRRES_17398"/>
</dbReference>
<dbReference type="GO" id="GO:0005524">
    <property type="term" value="F:ATP binding"/>
    <property type="evidence" value="ECO:0007669"/>
    <property type="project" value="InterPro"/>
</dbReference>
<dbReference type="eggNOG" id="KOG0192">
    <property type="taxonomic scope" value="Eukaryota"/>
</dbReference>
<dbReference type="InterPro" id="IPR000719">
    <property type="entry name" value="Prot_kinase_dom"/>
</dbReference>
<accession>A0A098DAP9</accession>
<keyword evidence="1" id="KW-0677">Repeat</keyword>
<sequence length="1274" mass="142640">MQSNTGSEVWDSRFADTSDENDAWTPSSVSTGNLETDNILQDVMMLVRNELPYVQREFLKFDSRLGAGTSFEVNKELFGLTGESPYFVAVKRLVMDSVTGGTKQTAEQLKQSSKRLINVKREVRVLTHPKLRSHSCLISAIAWGWDQDLTLGNRPYLVMPYSPHGTLSIFAQKRSLNLIDRRLLALDVALGIRALHDCDIVHGDVKPDNVLVYGYLTRDQDHERHYLAKLADFGCTLFKHDFEQQHEYYLGTPKYNAPEICGWTKRTDDEIHRDENSKFAGYKAADCYSFGLLLWETIKHAKSFIESDWLNPGENAMSFLERAFYTRDNAILELALEFLRSQENAPVALGGKNSQSAAGPYPYPSNPTTAELNGYFGKWTHLRDGLDAIGAPPDSQSFQAFDATMSLCLQDSITRRGNIQQIFEALSEGIDGEIPEGGKTERLHPVEIKINGESPYIGDRYEKVLAPTMEMSPITRAVFLDKGAHTCSSDKNLRVVPREEPADPSLQVTRVTAQKRCETLVLTPQAYRYKSEDMFMAISRRQPPWYNQCEAAKVIQEAIRIEDDPEEKARAHLQMAIMCQVGYGVAPDSLMALSHLEAASGNNKVALAIYNRVHAALKPGDNKTDTSHVRTTERNLDVFHDGVAWREARGKATDGFISLGSIYVESFRKFEILVKKHKFTSHQLCEALTAACRDGNFEAAMVIARHCEDMSYMDPNMPNALHWLILFSLTEAADLLAAMVSGSEQIDKAKRQQAVRALLTAEHEQVNVMLPHRCIELRGTPLHWAVIAGCKDLVEQYANLGADINIRTQWRKTTHEDGYTEHTPALSPLDLAVAGHHHEIVKYLLNHGSEVYGGDWQWKHSPFQMVGYDTFPFARYLAHGQSYRVSLRETIQALLQKGLDINALDNTKRTPLFSAVKNMNLEAYVLEELILAGAVPGEESEKHHGNVVAYAAIDSPHRQLSWTKIPLLLPLVSDINACTVGEGGLNALHYCAIFDALPAAEILLRQPTIDPEAESALGATAVHLAAQRGSLGVLDLLIKRGAKLERREPLEAAISAGQIDALRILLEAGSNTSWKNRDGHTVNILGYAVRMHSQRPSYVRACLSKCPQLRAQEVISMGDDHGWTALHYSAYYGDLDGVGALIDYDADIDRTTSLGLTPLQVAIETYEKLTVYANGVAHFTDHPRIFKDIDGLDRNSLTYPEKSRRIEMTFKDTLFEVIRVLQQAERGKHPGRTVKEVSRSLGKVQTEGYMSQEEVRNHHRDLAFTAARIEKWGK</sequence>
<reference evidence="6 8" key="3">
    <citation type="journal article" date="2015" name="BMC Genomics">
        <title>The completed genome sequence of the pathogenic ascomycete fungus Fusarium graminearum.</title>
        <authorList>
            <person name="King R."/>
            <person name="Urban M."/>
            <person name="Hammond-Kosack M.C."/>
            <person name="Hassani-Pak K."/>
            <person name="Hammond-Kosack K.E."/>
        </authorList>
    </citation>
    <scope>NUCLEOTIDE SEQUENCE [LARGE SCALE GENOMIC DNA]</scope>
    <source>
        <strain evidence="8">ATCC MYA-4620 / CBS 123657 / FGSC 9075 / NRRL 31084 / PH-1</strain>
        <strain evidence="6">PH-1</strain>
    </source>
</reference>
<reference evidence="7 8" key="2">
    <citation type="journal article" date="2010" name="Nature">
        <title>Comparative genomics reveals mobile pathogenicity chromosomes in Fusarium.</title>
        <authorList>
            <person name="Ma L.J."/>
            <person name="van der Does H.C."/>
            <person name="Borkovich K.A."/>
            <person name="Coleman J.J."/>
            <person name="Daboussi M.J."/>
            <person name="Di Pietro A."/>
            <person name="Dufresne M."/>
            <person name="Freitag M."/>
            <person name="Grabherr M."/>
            <person name="Henrissat B."/>
            <person name="Houterman P.M."/>
            <person name="Kang S."/>
            <person name="Shim W.B."/>
            <person name="Woloshuk C."/>
            <person name="Xie X."/>
            <person name="Xu J.R."/>
            <person name="Antoniw J."/>
            <person name="Baker S.E."/>
            <person name="Bluhm B.H."/>
            <person name="Breakspear A."/>
            <person name="Brown D.W."/>
            <person name="Butchko R.A."/>
            <person name="Chapman S."/>
            <person name="Coulson R."/>
            <person name="Coutinho P.M."/>
            <person name="Danchin E.G."/>
            <person name="Diener A."/>
            <person name="Gale L.R."/>
            <person name="Gardiner D.M."/>
            <person name="Goff S."/>
            <person name="Hammond-Kosack K.E."/>
            <person name="Hilburn K."/>
            <person name="Hua-Van A."/>
            <person name="Jonkers W."/>
            <person name="Kazan K."/>
            <person name="Kodira C.D."/>
            <person name="Koehrsen M."/>
            <person name="Kumar L."/>
            <person name="Lee Y.H."/>
            <person name="Li L."/>
            <person name="Manners J.M."/>
            <person name="Miranda-Saavedra D."/>
            <person name="Mukherjee M."/>
            <person name="Park G."/>
            <person name="Park J."/>
            <person name="Park S.Y."/>
            <person name="Proctor R.H."/>
            <person name="Regev A."/>
            <person name="Ruiz-Roldan M.C."/>
            <person name="Sain D."/>
            <person name="Sakthikumar S."/>
            <person name="Sykes S."/>
            <person name="Schwartz D.C."/>
            <person name="Turgeon B.G."/>
            <person name="Wapinski I."/>
            <person name="Yoder O."/>
            <person name="Young S."/>
            <person name="Zeng Q."/>
            <person name="Zhou S."/>
            <person name="Galagan J."/>
            <person name="Cuomo C.A."/>
            <person name="Kistler H.C."/>
            <person name="Rep M."/>
        </authorList>
    </citation>
    <scope>GENOME REANNOTATION</scope>
    <source>
        <strain evidence="8">ATCC MYA-4620 / CBS 123657 / FGSC 9075 / NRRL 31084 / PH-1</strain>
        <strain evidence="7">PH-1 / ATCC MYA-4620 / FGSC 9075 / NRRL 31084</strain>
    </source>
</reference>
<evidence type="ECO:0000256" key="2">
    <source>
        <dbReference type="ARBA" id="ARBA00023043"/>
    </source>
</evidence>
<dbReference type="InterPro" id="IPR002110">
    <property type="entry name" value="Ankyrin_rpt"/>
</dbReference>
<organism evidence="6 8">
    <name type="scientific">Gibberella zeae (strain ATCC MYA-4620 / CBS 123657 / FGSC 9075 / NRRL 31084 / PH-1)</name>
    <name type="common">Wheat head blight fungus</name>
    <name type="synonym">Fusarium graminearum</name>
    <dbReference type="NCBI Taxonomy" id="229533"/>
    <lineage>
        <taxon>Eukaryota</taxon>
        <taxon>Fungi</taxon>
        <taxon>Dikarya</taxon>
        <taxon>Ascomycota</taxon>
        <taxon>Pezizomycotina</taxon>
        <taxon>Sordariomycetes</taxon>
        <taxon>Hypocreomycetidae</taxon>
        <taxon>Hypocreales</taxon>
        <taxon>Nectriaceae</taxon>
        <taxon>Fusarium</taxon>
    </lineage>
</organism>
<dbReference type="Gene3D" id="1.25.40.20">
    <property type="entry name" value="Ankyrin repeat-containing domain"/>
    <property type="match status" value="3"/>
</dbReference>
<dbReference type="EMBL" id="HG970332">
    <property type="protein sequence ID" value="CEF76043.1"/>
    <property type="molecule type" value="Genomic_DNA"/>
</dbReference>
<name>A0A098DAP9_GIBZE</name>
<dbReference type="GO" id="GO:0004672">
    <property type="term" value="F:protein kinase activity"/>
    <property type="evidence" value="ECO:0007669"/>
    <property type="project" value="InterPro"/>
</dbReference>
<reference evidence="7 8" key="1">
    <citation type="journal article" date="2007" name="Science">
        <title>The Fusarium graminearum genome reveals a link between localized polymorphism and pathogen specialization.</title>
        <authorList>
            <person name="Cuomo C.A."/>
            <person name="Gueldener U."/>
            <person name="Xu J.-R."/>
            <person name="Trail F."/>
            <person name="Turgeon B.G."/>
            <person name="Di Pietro A."/>
            <person name="Walton J.D."/>
            <person name="Ma L.-J."/>
            <person name="Baker S.E."/>
            <person name="Rep M."/>
            <person name="Adam G."/>
            <person name="Antoniw J."/>
            <person name="Baldwin T."/>
            <person name="Calvo S.E."/>
            <person name="Chang Y.-L."/>
            <person name="DeCaprio D."/>
            <person name="Gale L.R."/>
            <person name="Gnerre S."/>
            <person name="Goswami R.S."/>
            <person name="Hammond-Kosack K."/>
            <person name="Harris L.J."/>
            <person name="Hilburn K."/>
            <person name="Kennell J.C."/>
            <person name="Kroken S."/>
            <person name="Magnuson J.K."/>
            <person name="Mannhaupt G."/>
            <person name="Mauceli E.W."/>
            <person name="Mewes H.-W."/>
            <person name="Mitterbauer R."/>
            <person name="Muehlbauer G."/>
            <person name="Muensterkoetter M."/>
            <person name="Nelson D."/>
            <person name="O'Donnell K."/>
            <person name="Ouellet T."/>
            <person name="Qi W."/>
            <person name="Quesneville H."/>
            <person name="Roncero M.I.G."/>
            <person name="Seong K.-Y."/>
            <person name="Tetko I.V."/>
            <person name="Urban M."/>
            <person name="Waalwijk C."/>
            <person name="Ward T.J."/>
            <person name="Yao J."/>
            <person name="Birren B.W."/>
            <person name="Kistler H.C."/>
        </authorList>
    </citation>
    <scope>NUCLEOTIDE SEQUENCE [LARGE SCALE GENOMIC DNA]</scope>
    <source>
        <strain evidence="8">ATCC MYA-4620 / CBS 123657 / FGSC 9075 / NRRL 31084 / PH-1</strain>
        <strain evidence="7">PH-1 / ATCC MYA-4620 / FGSC 9075 / NRRL 31084</strain>
    </source>
</reference>
<proteinExistence type="predicted"/>
<feature type="repeat" description="ANK" evidence="3">
    <location>
        <begin position="1017"/>
        <end position="1049"/>
    </location>
</feature>
<dbReference type="SMART" id="SM00248">
    <property type="entry name" value="ANK"/>
    <property type="match status" value="9"/>
</dbReference>
<dbReference type="SUPFAM" id="SSF56112">
    <property type="entry name" value="Protein kinase-like (PK-like)"/>
    <property type="match status" value="1"/>
</dbReference>
<evidence type="ECO:0000313" key="6">
    <source>
        <dbReference type="EMBL" id="CEF76043.1"/>
    </source>
</evidence>
<dbReference type="VEuPathDB" id="FungiDB:FGRAMPH1_01G08481"/>
<feature type="repeat" description="ANK" evidence="3">
    <location>
        <begin position="824"/>
        <end position="856"/>
    </location>
</feature>
<dbReference type="InterPro" id="IPR008271">
    <property type="entry name" value="Ser/Thr_kinase_AS"/>
</dbReference>
<feature type="domain" description="Protein kinase" evidence="5">
    <location>
        <begin position="59"/>
        <end position="430"/>
    </location>
</feature>
<dbReference type="InParanoid" id="A0A098DAP9"/>
<dbReference type="PANTHER" id="PTHR24198:SF165">
    <property type="entry name" value="ANKYRIN REPEAT-CONTAINING PROTEIN-RELATED"/>
    <property type="match status" value="1"/>
</dbReference>
<feature type="repeat" description="ANK" evidence="3">
    <location>
        <begin position="1045"/>
        <end position="1077"/>
    </location>
</feature>
<dbReference type="Pfam" id="PF12796">
    <property type="entry name" value="Ank_2"/>
    <property type="match status" value="1"/>
</dbReference>
<evidence type="ECO:0000313" key="7">
    <source>
        <dbReference type="EnsemblFungi" id="CEF76043"/>
    </source>
</evidence>
<evidence type="ECO:0000256" key="1">
    <source>
        <dbReference type="ARBA" id="ARBA00022737"/>
    </source>
</evidence>